<dbReference type="AlphaFoldDB" id="A0A1T5CHC2"/>
<dbReference type="STRING" id="439228.SAMN06295920_10466"/>
<evidence type="ECO:0000313" key="1">
    <source>
        <dbReference type="EMBL" id="SKB58868.1"/>
    </source>
</evidence>
<dbReference type="RefSeq" id="WP_139385079.1">
    <property type="nucleotide sequence ID" value="NZ_FUYM01000004.1"/>
</dbReference>
<dbReference type="EMBL" id="FUYM01000004">
    <property type="protein sequence ID" value="SKB58868.1"/>
    <property type="molecule type" value="Genomic_DNA"/>
</dbReference>
<proteinExistence type="predicted"/>
<dbReference type="Proteomes" id="UP000189818">
    <property type="component" value="Unassembled WGS sequence"/>
</dbReference>
<reference evidence="2" key="1">
    <citation type="submission" date="2017-02" db="EMBL/GenBank/DDBJ databases">
        <authorList>
            <person name="Varghese N."/>
            <person name="Submissions S."/>
        </authorList>
    </citation>
    <scope>NUCLEOTIDE SEQUENCE [LARGE SCALE GENOMIC DNA]</scope>
    <source>
        <strain evidence="2">UM2</strain>
    </source>
</reference>
<keyword evidence="2" id="KW-1185">Reference proteome</keyword>
<gene>
    <name evidence="1" type="ORF">SAMN06295920_10466</name>
</gene>
<name>A0A1T5CHC2_9SPHN</name>
<sequence length="184" mass="20628">MSAKEYVPFIPVLKPAIASTEPAIADGFEAGIKAARFSRFRDARRDGRESLAALATLAAPGRPWSEGLRLLKALPAPMHMPMERWDRLVWTCLQIDQQWGGDLVARGWDVLEVYGSNPDISAARADRNGLALLLWSWSGPIEIHRVDVESIVLTVDHGNQLRWRRFDRSRAVPVWEAYAMRGGP</sequence>
<evidence type="ECO:0000313" key="2">
    <source>
        <dbReference type="Proteomes" id="UP000189818"/>
    </source>
</evidence>
<organism evidence="1 2">
    <name type="scientific">Rhizorhabdus histidinilytica</name>
    <dbReference type="NCBI Taxonomy" id="439228"/>
    <lineage>
        <taxon>Bacteria</taxon>
        <taxon>Pseudomonadati</taxon>
        <taxon>Pseudomonadota</taxon>
        <taxon>Alphaproteobacteria</taxon>
        <taxon>Sphingomonadales</taxon>
        <taxon>Sphingomonadaceae</taxon>
        <taxon>Rhizorhabdus</taxon>
    </lineage>
</organism>
<accession>A0A1T5CHC2</accession>
<protein>
    <submittedName>
        <fullName evidence="1">Uncharacterized protein</fullName>
    </submittedName>
</protein>